<feature type="transmembrane region" description="Helical" evidence="2">
    <location>
        <begin position="224"/>
        <end position="248"/>
    </location>
</feature>
<keyword evidence="2" id="KW-0812">Transmembrane</keyword>
<dbReference type="AlphaFoldDB" id="A0A7U2MWD8"/>
<dbReference type="EMBL" id="CP044618">
    <property type="protein sequence ID" value="QRD90785.1"/>
    <property type="molecule type" value="Genomic_DNA"/>
</dbReference>
<organism evidence="3 4">
    <name type="scientific">Aspergillus flavus (strain ATCC 200026 / FGSC A1120 / IAM 13836 / NRRL 3357 / JCM 12722 / SRRC 167)</name>
    <dbReference type="NCBI Taxonomy" id="332952"/>
    <lineage>
        <taxon>Eukaryota</taxon>
        <taxon>Fungi</taxon>
        <taxon>Dikarya</taxon>
        <taxon>Ascomycota</taxon>
        <taxon>Pezizomycotina</taxon>
        <taxon>Eurotiomycetes</taxon>
        <taxon>Eurotiomycetidae</taxon>
        <taxon>Eurotiales</taxon>
        <taxon>Aspergillaceae</taxon>
        <taxon>Aspergillus</taxon>
        <taxon>Aspergillus subgen. Circumdati</taxon>
    </lineage>
</organism>
<reference evidence="4" key="1">
    <citation type="journal article" date="2021" name="G3 (Bethesda)">
        <title>Chromosome assembled and annotated genome sequence of Aspergillus flavus NRRL 3357.</title>
        <authorList>
            <person name="Skerker J.M."/>
            <person name="Pianalto K.M."/>
            <person name="Mondo S.J."/>
            <person name="Yang K."/>
            <person name="Arkin A.P."/>
            <person name="Keller N.P."/>
            <person name="Grigoriev I.V."/>
            <person name="Louise Glass N.L."/>
        </authorList>
    </citation>
    <scope>NUCLEOTIDE SEQUENCE [LARGE SCALE GENOMIC DNA]</scope>
    <source>
        <strain evidence="4">ATCC 200026 / FGSC A1120 / IAM 13836 / NRRL 3357 / JCM 12722 / SRRC 167</strain>
    </source>
</reference>
<feature type="transmembrane region" description="Helical" evidence="2">
    <location>
        <begin position="27"/>
        <end position="47"/>
    </location>
</feature>
<evidence type="ECO:0000256" key="1">
    <source>
        <dbReference type="SAM" id="MobiDB-lite"/>
    </source>
</evidence>
<keyword evidence="2" id="KW-0472">Membrane</keyword>
<dbReference type="PANTHER" id="PTHR42024:SF1">
    <property type="entry name" value="AMINO ACID PERMEASE_ SLC12A DOMAIN-CONTAINING PROTEIN"/>
    <property type="match status" value="1"/>
</dbReference>
<keyword evidence="4" id="KW-1185">Reference proteome</keyword>
<evidence type="ECO:0000313" key="4">
    <source>
        <dbReference type="Proteomes" id="UP000596276"/>
    </source>
</evidence>
<evidence type="ECO:0000313" key="3">
    <source>
        <dbReference type="EMBL" id="QRD90785.1"/>
    </source>
</evidence>
<evidence type="ECO:0000256" key="2">
    <source>
        <dbReference type="SAM" id="Phobius"/>
    </source>
</evidence>
<sequence length="318" mass="36308">MEEGTANTNPLEPPPLPYSLRTRKKSIAFFWILFVFDTLAQPVALYFGLWYGTNLSHNLVFTIVTAALGGISVFEYFYRLYNLFRKDSRTRPLNARKSWLDFFHINFTIVWLILAVELIVVMFYFGGVYLALDILRVLGFKAPFRISSTPKGSTMPTALYVMIEDVVAVDGGGGQTYRYALRVRYLSSPYFRRMLFQMNCFWAGGSIIFAAVITAIVFTTPKPVAYTLGWSLPFVWAGVWTLITIPWVQSDLRREKKAWAENRGQGGIPYTDDISAPADRTRLESIHEHMPNLWPWGREKNKEKPSTQSTPSDGHSNV</sequence>
<protein>
    <submittedName>
        <fullName evidence="3">Uncharacterized protein</fullName>
    </submittedName>
</protein>
<gene>
    <name evidence="3" type="ORF">F9C07_2067802</name>
</gene>
<feature type="transmembrane region" description="Helical" evidence="2">
    <location>
        <begin position="200"/>
        <end position="218"/>
    </location>
</feature>
<feature type="region of interest" description="Disordered" evidence="1">
    <location>
        <begin position="290"/>
        <end position="318"/>
    </location>
</feature>
<dbReference type="Proteomes" id="UP000596276">
    <property type="component" value="Chromosome 4"/>
</dbReference>
<feature type="compositionally biased region" description="Polar residues" evidence="1">
    <location>
        <begin position="306"/>
        <end position="318"/>
    </location>
</feature>
<dbReference type="VEuPathDB" id="FungiDB:F9C07_2067802"/>
<feature type="transmembrane region" description="Helical" evidence="2">
    <location>
        <begin position="59"/>
        <end position="78"/>
    </location>
</feature>
<proteinExistence type="predicted"/>
<dbReference type="PANTHER" id="PTHR42024">
    <property type="entry name" value="AMINO ACID PERMEASE_ SLC12A DOMAIN-CONTAINING PROTEIN"/>
    <property type="match status" value="1"/>
</dbReference>
<feature type="transmembrane region" description="Helical" evidence="2">
    <location>
        <begin position="99"/>
        <end position="116"/>
    </location>
</feature>
<accession>A0A7U2MWD8</accession>
<keyword evidence="2" id="KW-1133">Transmembrane helix</keyword>
<dbReference type="VEuPathDB" id="FungiDB:AFLA_011668"/>
<name>A0A7U2MWD8_ASPFN</name>